<evidence type="ECO:0000313" key="2">
    <source>
        <dbReference type="EMBL" id="CAD7286093.1"/>
    </source>
</evidence>
<protein>
    <submittedName>
        <fullName evidence="2">Uncharacterized protein</fullName>
    </submittedName>
</protein>
<keyword evidence="1" id="KW-0175">Coiled coil</keyword>
<organism evidence="2">
    <name type="scientific">Notodromas monacha</name>
    <dbReference type="NCBI Taxonomy" id="399045"/>
    <lineage>
        <taxon>Eukaryota</taxon>
        <taxon>Metazoa</taxon>
        <taxon>Ecdysozoa</taxon>
        <taxon>Arthropoda</taxon>
        <taxon>Crustacea</taxon>
        <taxon>Oligostraca</taxon>
        <taxon>Ostracoda</taxon>
        <taxon>Podocopa</taxon>
        <taxon>Podocopida</taxon>
        <taxon>Cypridocopina</taxon>
        <taxon>Cypridoidea</taxon>
        <taxon>Cyprididae</taxon>
        <taxon>Notodromas</taxon>
    </lineage>
</organism>
<evidence type="ECO:0000313" key="3">
    <source>
        <dbReference type="Proteomes" id="UP000678499"/>
    </source>
</evidence>
<proteinExistence type="predicted"/>
<dbReference type="AlphaFoldDB" id="A0A7R9C4U1"/>
<sequence length="138" mass="15494">ELVTLSGSLMDSYGKCEKREEIFSRLLPKYQTQYVLPAQEHARTLQATGQRLANQFNATKEFSLNAMIAAEVYNDIVLKITKAEEAAKAAKKAADVAHQRVFSDPDQSPVKMASKSLQISQQLLQEARQLVNRLDQLK</sequence>
<name>A0A7R9C4U1_9CRUS</name>
<gene>
    <name evidence="2" type="ORF">NMOB1V02_LOCUS13695</name>
</gene>
<keyword evidence="3" id="KW-1185">Reference proteome</keyword>
<reference evidence="2" key="1">
    <citation type="submission" date="2020-11" db="EMBL/GenBank/DDBJ databases">
        <authorList>
            <person name="Tran Van P."/>
        </authorList>
    </citation>
    <scope>NUCLEOTIDE SEQUENCE</scope>
</reference>
<dbReference type="EMBL" id="CAJPEX010045096">
    <property type="protein sequence ID" value="CAG0926245.1"/>
    <property type="molecule type" value="Genomic_DNA"/>
</dbReference>
<dbReference type="Proteomes" id="UP000678499">
    <property type="component" value="Unassembled WGS sequence"/>
</dbReference>
<dbReference type="OrthoDB" id="6382333at2759"/>
<evidence type="ECO:0000256" key="1">
    <source>
        <dbReference type="SAM" id="Coils"/>
    </source>
</evidence>
<dbReference type="EMBL" id="OA927133">
    <property type="protein sequence ID" value="CAD7286093.1"/>
    <property type="molecule type" value="Genomic_DNA"/>
</dbReference>
<feature type="coiled-coil region" evidence="1">
    <location>
        <begin position="80"/>
        <end position="137"/>
    </location>
</feature>
<feature type="non-terminal residue" evidence="2">
    <location>
        <position position="1"/>
    </location>
</feature>
<accession>A0A7R9C4U1</accession>
<feature type="non-terminal residue" evidence="2">
    <location>
        <position position="138"/>
    </location>
</feature>